<dbReference type="SUPFAM" id="SSF47226">
    <property type="entry name" value="Histidine-containing phosphotransfer domain, HPT domain"/>
    <property type="match status" value="1"/>
</dbReference>
<dbReference type="Gene3D" id="3.40.50.2300">
    <property type="match status" value="1"/>
</dbReference>
<keyword evidence="8" id="KW-0547">Nucleotide-binding</keyword>
<dbReference type="InterPro" id="IPR011006">
    <property type="entry name" value="CheY-like_superfamily"/>
</dbReference>
<feature type="region of interest" description="Disordered" evidence="15">
    <location>
        <begin position="997"/>
        <end position="1020"/>
    </location>
</feature>
<feature type="region of interest" description="Disordered" evidence="15">
    <location>
        <begin position="753"/>
        <end position="779"/>
    </location>
</feature>
<evidence type="ECO:0000256" key="16">
    <source>
        <dbReference type="SAM" id="Phobius"/>
    </source>
</evidence>
<dbReference type="SMART" id="SM00387">
    <property type="entry name" value="HATPase_c"/>
    <property type="match status" value="1"/>
</dbReference>
<dbReference type="Pfam" id="PF00512">
    <property type="entry name" value="HisKA"/>
    <property type="match status" value="1"/>
</dbReference>
<dbReference type="SMART" id="SM00388">
    <property type="entry name" value="HisKA"/>
    <property type="match status" value="1"/>
</dbReference>
<dbReference type="InterPro" id="IPR000700">
    <property type="entry name" value="PAS-assoc_C"/>
</dbReference>
<evidence type="ECO:0000256" key="3">
    <source>
        <dbReference type="ARBA" id="ARBA00012438"/>
    </source>
</evidence>
<evidence type="ECO:0000256" key="6">
    <source>
        <dbReference type="ARBA" id="ARBA00022679"/>
    </source>
</evidence>
<dbReference type="InterPro" id="IPR035965">
    <property type="entry name" value="PAS-like_dom_sf"/>
</dbReference>
<comment type="catalytic activity">
    <reaction evidence="1">
        <text>ATP + protein L-histidine = ADP + protein N-phospho-L-histidine.</text>
        <dbReference type="EC" id="2.7.13.3"/>
    </reaction>
</comment>
<dbReference type="EC" id="2.7.13.3" evidence="3"/>
<comment type="subcellular location">
    <subcellularLocation>
        <location evidence="2">Cell membrane</location>
        <topology evidence="2">Multi-pass membrane protein</topology>
    </subcellularLocation>
</comment>
<feature type="transmembrane region" description="Helical" evidence="16">
    <location>
        <begin position="350"/>
        <end position="368"/>
    </location>
</feature>
<dbReference type="InterPro" id="IPR029151">
    <property type="entry name" value="Sensor-like_sf"/>
</dbReference>
<dbReference type="PRINTS" id="PR00344">
    <property type="entry name" value="BCTRLSENSOR"/>
</dbReference>
<evidence type="ECO:0000256" key="7">
    <source>
        <dbReference type="ARBA" id="ARBA00022692"/>
    </source>
</evidence>
<dbReference type="InterPro" id="IPR004358">
    <property type="entry name" value="Sig_transdc_His_kin-like_C"/>
</dbReference>
<evidence type="ECO:0000256" key="15">
    <source>
        <dbReference type="SAM" id="MobiDB-lite"/>
    </source>
</evidence>
<dbReference type="SMART" id="SM00086">
    <property type="entry name" value="PAC"/>
    <property type="match status" value="1"/>
</dbReference>
<evidence type="ECO:0000256" key="10">
    <source>
        <dbReference type="ARBA" id="ARBA00022840"/>
    </source>
</evidence>
<keyword evidence="13 16" id="KW-0472">Membrane</keyword>
<evidence type="ECO:0000256" key="12">
    <source>
        <dbReference type="ARBA" id="ARBA00023012"/>
    </source>
</evidence>
<dbReference type="SUPFAM" id="SSF55785">
    <property type="entry name" value="PYP-like sensor domain (PAS domain)"/>
    <property type="match status" value="1"/>
</dbReference>
<feature type="domain" description="PAC" evidence="20">
    <location>
        <begin position="457"/>
        <end position="509"/>
    </location>
</feature>
<dbReference type="InterPro" id="IPR036641">
    <property type="entry name" value="HPT_dom_sf"/>
</dbReference>
<dbReference type="InterPro" id="IPR003594">
    <property type="entry name" value="HATPase_dom"/>
</dbReference>
<dbReference type="Proteomes" id="UP001317705">
    <property type="component" value="Chromosome"/>
</dbReference>
<dbReference type="SUPFAM" id="SSF47384">
    <property type="entry name" value="Homodimeric domain of signal transducing histidine kinase"/>
    <property type="match status" value="1"/>
</dbReference>
<dbReference type="Gene3D" id="3.30.565.10">
    <property type="entry name" value="Histidine kinase-like ATPase, C-terminal domain"/>
    <property type="match status" value="1"/>
</dbReference>
<dbReference type="InterPro" id="IPR000014">
    <property type="entry name" value="PAS"/>
</dbReference>
<dbReference type="PANTHER" id="PTHR45339">
    <property type="entry name" value="HYBRID SIGNAL TRANSDUCTION HISTIDINE KINASE J"/>
    <property type="match status" value="1"/>
</dbReference>
<keyword evidence="4" id="KW-1003">Cell membrane</keyword>
<evidence type="ECO:0000256" key="4">
    <source>
        <dbReference type="ARBA" id="ARBA00022475"/>
    </source>
</evidence>
<dbReference type="InterPro" id="IPR005467">
    <property type="entry name" value="His_kinase_dom"/>
</dbReference>
<reference evidence="21 22" key="1">
    <citation type="submission" date="2022-12" db="EMBL/GenBank/DDBJ databases">
        <title>Polyphasic characterization of Geotalea uranireducens NIT-SL11 newly isolated from a complex of sewage sludge and microbially reduced graphene oxide.</title>
        <authorList>
            <person name="Xie L."/>
            <person name="Yoshida N."/>
            <person name="Meng L."/>
        </authorList>
    </citation>
    <scope>NUCLEOTIDE SEQUENCE [LARGE SCALE GENOMIC DNA]</scope>
    <source>
        <strain evidence="21 22">NIT-SL11</strain>
    </source>
</reference>
<evidence type="ECO:0000256" key="9">
    <source>
        <dbReference type="ARBA" id="ARBA00022777"/>
    </source>
</evidence>
<feature type="domain" description="Response regulatory" evidence="18">
    <location>
        <begin position="783"/>
        <end position="901"/>
    </location>
</feature>
<dbReference type="InterPro" id="IPR036890">
    <property type="entry name" value="HATPase_C_sf"/>
</dbReference>
<dbReference type="CDD" id="cd16922">
    <property type="entry name" value="HATPase_EvgS-ArcB-TorS-like"/>
    <property type="match status" value="1"/>
</dbReference>
<keyword evidence="11 16" id="KW-1133">Transmembrane helix</keyword>
<gene>
    <name evidence="21" type="ORF">GURASL_13160</name>
</gene>
<dbReference type="SUPFAM" id="SSF52172">
    <property type="entry name" value="CheY-like"/>
    <property type="match status" value="1"/>
</dbReference>
<keyword evidence="9" id="KW-0418">Kinase</keyword>
<evidence type="ECO:0000259" key="19">
    <source>
        <dbReference type="PROSITE" id="PS50112"/>
    </source>
</evidence>
<protein>
    <recommendedName>
        <fullName evidence="3">histidine kinase</fullName>
        <ecNumber evidence="3">2.7.13.3</ecNumber>
    </recommendedName>
</protein>
<dbReference type="Gene3D" id="1.10.287.130">
    <property type="match status" value="1"/>
</dbReference>
<keyword evidence="22" id="KW-1185">Reference proteome</keyword>
<dbReference type="PROSITE" id="PS50112">
    <property type="entry name" value="PAS"/>
    <property type="match status" value="1"/>
</dbReference>
<dbReference type="Pfam" id="PF00989">
    <property type="entry name" value="PAS"/>
    <property type="match status" value="1"/>
</dbReference>
<evidence type="ECO:0000256" key="13">
    <source>
        <dbReference type="ARBA" id="ARBA00023136"/>
    </source>
</evidence>
<proteinExistence type="predicted"/>
<dbReference type="Pfam" id="PF02518">
    <property type="entry name" value="HATPase_c"/>
    <property type="match status" value="1"/>
</dbReference>
<evidence type="ECO:0000259" key="17">
    <source>
        <dbReference type="PROSITE" id="PS50109"/>
    </source>
</evidence>
<feature type="modified residue" description="4-aspartylphosphate" evidence="14">
    <location>
        <position position="832"/>
    </location>
</feature>
<evidence type="ECO:0000256" key="11">
    <source>
        <dbReference type="ARBA" id="ARBA00022989"/>
    </source>
</evidence>
<evidence type="ECO:0000256" key="1">
    <source>
        <dbReference type="ARBA" id="ARBA00000085"/>
    </source>
</evidence>
<dbReference type="InterPro" id="IPR001789">
    <property type="entry name" value="Sig_transdc_resp-reg_receiver"/>
</dbReference>
<dbReference type="InterPro" id="IPR001610">
    <property type="entry name" value="PAC"/>
</dbReference>
<keyword evidence="6" id="KW-0808">Transferase</keyword>
<dbReference type="Gene3D" id="3.30.450.20">
    <property type="entry name" value="PAS domain"/>
    <property type="match status" value="2"/>
</dbReference>
<evidence type="ECO:0000256" key="5">
    <source>
        <dbReference type="ARBA" id="ARBA00022553"/>
    </source>
</evidence>
<evidence type="ECO:0000256" key="14">
    <source>
        <dbReference type="PROSITE-ProRule" id="PRU00169"/>
    </source>
</evidence>
<dbReference type="Pfam" id="PF00072">
    <property type="entry name" value="Response_reg"/>
    <property type="match status" value="1"/>
</dbReference>
<dbReference type="SUPFAM" id="SSF103190">
    <property type="entry name" value="Sensory domain-like"/>
    <property type="match status" value="2"/>
</dbReference>
<evidence type="ECO:0000256" key="8">
    <source>
        <dbReference type="ARBA" id="ARBA00022741"/>
    </source>
</evidence>
<dbReference type="PROSITE" id="PS50110">
    <property type="entry name" value="RESPONSE_REGULATORY"/>
    <property type="match status" value="1"/>
</dbReference>
<dbReference type="NCBIfam" id="TIGR00229">
    <property type="entry name" value="sensory_box"/>
    <property type="match status" value="1"/>
</dbReference>
<evidence type="ECO:0000256" key="2">
    <source>
        <dbReference type="ARBA" id="ARBA00004651"/>
    </source>
</evidence>
<keyword evidence="10" id="KW-0067">ATP-binding</keyword>
<dbReference type="CDD" id="cd00130">
    <property type="entry name" value="PAS"/>
    <property type="match status" value="1"/>
</dbReference>
<dbReference type="PROSITE" id="PS50109">
    <property type="entry name" value="HIS_KIN"/>
    <property type="match status" value="1"/>
</dbReference>
<dbReference type="SMART" id="SM00448">
    <property type="entry name" value="REC"/>
    <property type="match status" value="1"/>
</dbReference>
<evidence type="ECO:0000313" key="21">
    <source>
        <dbReference type="EMBL" id="BDV42393.1"/>
    </source>
</evidence>
<dbReference type="RefSeq" id="WP_282002833.1">
    <property type="nucleotide sequence ID" value="NZ_AP027151.1"/>
</dbReference>
<dbReference type="InterPro" id="IPR036097">
    <property type="entry name" value="HisK_dim/P_sf"/>
</dbReference>
<sequence>MVSPRDDTSRPATGRQQPYGSVWFESRWYRFLLTYTLVAGMVTAIFAWIAFDHRLVHRERLAAREAGLVDSEQEWLEALFVRTQANLRVLAADDDLYVFLASGREEARLTLEMQQRLFLEVQNGSYSRLCLLDNAGRPVINVVDRRHFEPVPPESLSPAFAGKALARRVAALAPGRVAMIALAPPPISATAGYTPGLVLRFMTPVFDSPGQLRGTLLLDYRGERVIEGMNRCSAKSLGTLFLVDQDGLVLVDAHDGVAGHPAGNGGRADFARLHPDLWRAMKAGGSGQRLTANGLFTYVAIAPALAGDDDPDVPGPAGRALSPPATTVYLASFVSTERCRAYLWNELIDLLYAYLVAMGGVAVGAWFYSGVQQKRLAVQRDLGQSHSMLNSLIAASPLAIFALDATEVVTIWNPAAEQMFGWPAAEVVGNRLSAVARRPGCFPDHVWTRVLNGETVTGLEFRPCRRDGRAVDLVMAAAPVRNEQGEVAVIMALAADITVQKASAAALVDAKEAAEAANRAKSQFLANMSHEIRTPMNGVIGMLDLLHESLPVGQQAEYVAIAHRAADNMLAVINGILDFSKIEAGTLQLEAVPFVLRQAVEKGVGPLRAEAAQKGVELAMVYADVVPEQVVGDPVRTVQIIVNLVGNAVKFTRQGRIRLAIGAEPAGNDTLMLAITVSDTGIGIPADRLAAIFEPFSQADGSMTRHYGGTGLGLSIVRKLATAMGGKVWVSSEPGKGSTFICTVTVGTALTQPQPETGAGVPAAEQPAPVASPGPGSSGRPLRILYAEDSPVNQEVITIVLQRDGHRVTVVDNGEAVLELLDREEFDLVLMDLQMPLMDGFEATRQIRRRDRERGGHLPVIALTAHAIDGAREKCRAAGMDDYLSKPFTAEKLRALLACHGGPVRGPGGAALVGKEGGSGIAAAHGTEIVDELAGAMAANDAEQIEMVAARLKRLAGEARLERLADEAFRIQLAARRNDPNKYPALLEAVRSLAGALPGSGTAVVGNEGEDPAGKQRPVG</sequence>
<name>A0ABM8EIV4_9BACT</name>
<dbReference type="InterPro" id="IPR003661">
    <property type="entry name" value="HisK_dim/P_dom"/>
</dbReference>
<dbReference type="CDD" id="cd17546">
    <property type="entry name" value="REC_hyHK_CKI1_RcsC-like"/>
    <property type="match status" value="1"/>
</dbReference>
<feature type="transmembrane region" description="Helical" evidence="16">
    <location>
        <begin position="28"/>
        <end position="51"/>
    </location>
</feature>
<organism evidence="21 22">
    <name type="scientific">Geotalea uraniireducens</name>
    <dbReference type="NCBI Taxonomy" id="351604"/>
    <lineage>
        <taxon>Bacteria</taxon>
        <taxon>Pseudomonadati</taxon>
        <taxon>Thermodesulfobacteriota</taxon>
        <taxon>Desulfuromonadia</taxon>
        <taxon>Geobacterales</taxon>
        <taxon>Geobacteraceae</taxon>
        <taxon>Geotalea</taxon>
    </lineage>
</organism>
<feature type="domain" description="PAS" evidence="19">
    <location>
        <begin position="385"/>
        <end position="430"/>
    </location>
</feature>
<keyword evidence="5 14" id="KW-0597">Phosphoprotein</keyword>
<dbReference type="SMART" id="SM00091">
    <property type="entry name" value="PAS"/>
    <property type="match status" value="1"/>
</dbReference>
<evidence type="ECO:0000259" key="20">
    <source>
        <dbReference type="PROSITE" id="PS50113"/>
    </source>
</evidence>
<keyword evidence="7 16" id="KW-0812">Transmembrane</keyword>
<dbReference type="InterPro" id="IPR013767">
    <property type="entry name" value="PAS_fold"/>
</dbReference>
<dbReference type="SUPFAM" id="SSF55874">
    <property type="entry name" value="ATPase domain of HSP90 chaperone/DNA topoisomerase II/histidine kinase"/>
    <property type="match status" value="1"/>
</dbReference>
<dbReference type="PANTHER" id="PTHR45339:SF1">
    <property type="entry name" value="HYBRID SIGNAL TRANSDUCTION HISTIDINE KINASE J"/>
    <property type="match status" value="1"/>
</dbReference>
<evidence type="ECO:0000313" key="22">
    <source>
        <dbReference type="Proteomes" id="UP001317705"/>
    </source>
</evidence>
<dbReference type="CDD" id="cd00082">
    <property type="entry name" value="HisKA"/>
    <property type="match status" value="1"/>
</dbReference>
<feature type="domain" description="Histidine kinase" evidence="17">
    <location>
        <begin position="527"/>
        <end position="748"/>
    </location>
</feature>
<accession>A0ABM8EIV4</accession>
<dbReference type="EMBL" id="AP027151">
    <property type="protein sequence ID" value="BDV42393.1"/>
    <property type="molecule type" value="Genomic_DNA"/>
</dbReference>
<keyword evidence="12" id="KW-0902">Two-component regulatory system</keyword>
<evidence type="ECO:0000259" key="18">
    <source>
        <dbReference type="PROSITE" id="PS50110"/>
    </source>
</evidence>
<dbReference type="PROSITE" id="PS50113">
    <property type="entry name" value="PAC"/>
    <property type="match status" value="1"/>
</dbReference>